<comment type="similarity">
    <text evidence="2">Belongs to the TBP family.</text>
</comment>
<dbReference type="GeneID" id="73350310"/>
<protein>
    <submittedName>
        <fullName evidence="7">Transcription factor TFIID</fullName>
    </submittedName>
</protein>
<evidence type="ECO:0000256" key="1">
    <source>
        <dbReference type="ARBA" id="ARBA00004123"/>
    </source>
</evidence>
<dbReference type="CDD" id="cd04516">
    <property type="entry name" value="TBP_eukaryotes"/>
    <property type="match status" value="1"/>
</dbReference>
<proteinExistence type="inferred from homology"/>
<dbReference type="InterPro" id="IPR030491">
    <property type="entry name" value="TBP_CS"/>
</dbReference>
<dbReference type="EMBL" id="CP019481">
    <property type="protein sequence ID" value="UQC90846.1"/>
    <property type="molecule type" value="Genomic_DNA"/>
</dbReference>
<organism evidence="7 8">
    <name type="scientific">Colletotrichum lupini</name>
    <dbReference type="NCBI Taxonomy" id="145971"/>
    <lineage>
        <taxon>Eukaryota</taxon>
        <taxon>Fungi</taxon>
        <taxon>Dikarya</taxon>
        <taxon>Ascomycota</taxon>
        <taxon>Pezizomycotina</taxon>
        <taxon>Sordariomycetes</taxon>
        <taxon>Hypocreomycetidae</taxon>
        <taxon>Glomerellales</taxon>
        <taxon>Glomerellaceae</taxon>
        <taxon>Colletotrichum</taxon>
        <taxon>Colletotrichum acutatum species complex</taxon>
    </lineage>
</organism>
<dbReference type="InterPro" id="IPR000814">
    <property type="entry name" value="TBP"/>
</dbReference>
<reference evidence="7" key="1">
    <citation type="journal article" date="2021" name="Mol. Plant Microbe Interact.">
        <title>Complete Genome Sequence of the Plant-Pathogenic Fungus Colletotrichum lupini.</title>
        <authorList>
            <person name="Baroncelli R."/>
            <person name="Pensec F."/>
            <person name="Da Lio D."/>
            <person name="Boufleur T."/>
            <person name="Vicente I."/>
            <person name="Sarrocco S."/>
            <person name="Picot A."/>
            <person name="Baraldi E."/>
            <person name="Sukno S."/>
            <person name="Thon M."/>
            <person name="Le Floch G."/>
        </authorList>
    </citation>
    <scope>NUCLEOTIDE SEQUENCE</scope>
    <source>
        <strain evidence="7">IMI 504893</strain>
    </source>
</reference>
<evidence type="ECO:0000256" key="4">
    <source>
        <dbReference type="ARBA" id="ARBA00023163"/>
    </source>
</evidence>
<gene>
    <name evidence="7" type="ORF">CLUP02_16378</name>
</gene>
<dbReference type="FunFam" id="3.30.310.10:FF:000002">
    <property type="entry name" value="TATA-box-binding protein 2"/>
    <property type="match status" value="1"/>
</dbReference>
<dbReference type="GO" id="GO:0005634">
    <property type="term" value="C:nucleus"/>
    <property type="evidence" value="ECO:0007669"/>
    <property type="project" value="UniProtKB-SubCell"/>
</dbReference>
<dbReference type="Proteomes" id="UP000830671">
    <property type="component" value="Chromosome 9"/>
</dbReference>
<evidence type="ECO:0000313" key="8">
    <source>
        <dbReference type="Proteomes" id="UP000830671"/>
    </source>
</evidence>
<sequence length="723" mass="80290">MQSTETLNAVLRYFRGWGGHSRGTWGQEGDRMKIFQGADWVHALSVAAKHKQCQAGPTATAHWLPGAPGDTISHRPCRHRHRNIHKSDIHDRHICCHQPTLYFLAILLDNTARCRDSCFHISEVDFYSLFLSLLTTRRTRQSSEPPGDFPREPLPTTHQVENESVALCIQRRRVDCWHLGHSRHYRSDAYETHDLLVDLPHLIHLHPVPAAVTSSALIARKVASQDTRAYLHTYCPADTVGETFICSSPTIGMPSFLFSPLLSWSGCLPPFACPSSLSCLPIYHKPVGVVGACDWPPNLRTLCCIFYFTKASHQHNIAALDPFSHLFIITSQSPSLDPHFILFIIITIGHHPSTAIMEAIQTHPTSAAQAKAFTAPGSLSFPGGAHELPPQANGDKAAVNGQIPVPNGQQPANGTGVTPATPAATPAATQGGSGLTPTLQNIVATVNLDCRLDLKTIALHARNAEYNPKRFAAVIMRIREPKTTALIFASGKMVVTGAKSEDDSKLASRKYARIIQKLGFNAKFTDFKIQNIVGSCDIKFPIRLEGLASRHHNFSSYEPELFPGLIYRMIKPKIVLLIFVSGKIVLTGAKVREEIYQAFEMIYPVLQGKSLTQSMYYHHTQNHRLSSVTWQYGRDTIIDARSAHFIFSVALHWRWYRRLLVAPSTADAQVDLAVFNGLDLDALGSRTGWGMINGDDTELKLPPGHFRRHDRSLKSYSTFSLRV</sequence>
<dbReference type="PANTHER" id="PTHR10126">
    <property type="entry name" value="TATA-BOX BINDING PROTEIN"/>
    <property type="match status" value="1"/>
</dbReference>
<dbReference type="GO" id="GO:0006367">
    <property type="term" value="P:transcription initiation at RNA polymerase II promoter"/>
    <property type="evidence" value="ECO:0007669"/>
    <property type="project" value="UniProtKB-ARBA"/>
</dbReference>
<dbReference type="SUPFAM" id="SSF55945">
    <property type="entry name" value="TATA-box binding protein-like"/>
    <property type="match status" value="2"/>
</dbReference>
<evidence type="ECO:0000256" key="2">
    <source>
        <dbReference type="ARBA" id="ARBA00005560"/>
    </source>
</evidence>
<keyword evidence="4" id="KW-0804">Transcription</keyword>
<dbReference type="HAMAP" id="MF_00408">
    <property type="entry name" value="TATA_bind_prot_arch"/>
    <property type="match status" value="1"/>
</dbReference>
<dbReference type="GO" id="GO:0005667">
    <property type="term" value="C:transcription regulator complex"/>
    <property type="evidence" value="ECO:0007669"/>
    <property type="project" value="UniProtKB-ARBA"/>
</dbReference>
<dbReference type="FunFam" id="3.30.310.10:FF:000001">
    <property type="entry name" value="TATA-box-binding protein 2"/>
    <property type="match status" value="1"/>
</dbReference>
<dbReference type="KEGG" id="clup:CLUP02_16378"/>
<dbReference type="InterPro" id="IPR033710">
    <property type="entry name" value="TBP_eukaryotic"/>
</dbReference>
<dbReference type="InterPro" id="IPR012295">
    <property type="entry name" value="TBP_dom_sf"/>
</dbReference>
<dbReference type="PROSITE" id="PS00351">
    <property type="entry name" value="TFIID"/>
    <property type="match status" value="1"/>
</dbReference>
<evidence type="ECO:0000256" key="6">
    <source>
        <dbReference type="SAM" id="MobiDB-lite"/>
    </source>
</evidence>
<accession>A0A9Q8WPL4</accession>
<dbReference type="AlphaFoldDB" id="A0A9Q8WPL4"/>
<dbReference type="PRINTS" id="PR00686">
    <property type="entry name" value="TIFACTORIID"/>
</dbReference>
<keyword evidence="8" id="KW-1185">Reference proteome</keyword>
<evidence type="ECO:0000256" key="3">
    <source>
        <dbReference type="ARBA" id="ARBA00023125"/>
    </source>
</evidence>
<keyword evidence="5" id="KW-0539">Nucleus</keyword>
<evidence type="ECO:0000313" key="7">
    <source>
        <dbReference type="EMBL" id="UQC90846.1"/>
    </source>
</evidence>
<dbReference type="GO" id="GO:0003677">
    <property type="term" value="F:DNA binding"/>
    <property type="evidence" value="ECO:0007669"/>
    <property type="project" value="UniProtKB-KW"/>
</dbReference>
<feature type="region of interest" description="Disordered" evidence="6">
    <location>
        <begin position="407"/>
        <end position="432"/>
    </location>
</feature>
<dbReference type="RefSeq" id="XP_049152447.1">
    <property type="nucleotide sequence ID" value="XM_049295300.1"/>
</dbReference>
<name>A0A9Q8WPL4_9PEZI</name>
<dbReference type="Pfam" id="PF00352">
    <property type="entry name" value="TBP"/>
    <property type="match status" value="2"/>
</dbReference>
<feature type="compositionally biased region" description="Low complexity" evidence="6">
    <location>
        <begin position="411"/>
        <end position="430"/>
    </location>
</feature>
<dbReference type="Gene3D" id="3.30.310.10">
    <property type="entry name" value="TATA-Binding Protein"/>
    <property type="match status" value="2"/>
</dbReference>
<evidence type="ECO:0000256" key="5">
    <source>
        <dbReference type="ARBA" id="ARBA00023242"/>
    </source>
</evidence>
<keyword evidence="3" id="KW-0238">DNA-binding</keyword>
<comment type="subcellular location">
    <subcellularLocation>
        <location evidence="1">Nucleus</location>
    </subcellularLocation>
</comment>